<evidence type="ECO:0000313" key="3">
    <source>
        <dbReference type="WBParaSite" id="ASIM_0002023801-mRNA-1"/>
    </source>
</evidence>
<name>A0A0M3KGX4_ANISI</name>
<dbReference type="InterPro" id="IPR038765">
    <property type="entry name" value="Papain-like_cys_pep_sf"/>
</dbReference>
<reference evidence="1 2" key="2">
    <citation type="submission" date="2018-11" db="EMBL/GenBank/DDBJ databases">
        <authorList>
            <consortium name="Pathogen Informatics"/>
        </authorList>
    </citation>
    <scope>NUCLEOTIDE SEQUENCE [LARGE SCALE GENOMIC DNA]</scope>
</reference>
<evidence type="ECO:0000313" key="1">
    <source>
        <dbReference type="EMBL" id="VDK70920.1"/>
    </source>
</evidence>
<dbReference type="Gene3D" id="3.90.1720.10">
    <property type="entry name" value="endopeptidase domain like (from Nostoc punctiforme)"/>
    <property type="match status" value="1"/>
</dbReference>
<dbReference type="OrthoDB" id="310895at2759"/>
<evidence type="ECO:0000313" key="2">
    <source>
        <dbReference type="Proteomes" id="UP000267096"/>
    </source>
</evidence>
<dbReference type="Pfam" id="PF05708">
    <property type="entry name" value="Peptidase_C92"/>
    <property type="match status" value="1"/>
</dbReference>
<dbReference type="InterPro" id="IPR024453">
    <property type="entry name" value="Peptidase_C92"/>
</dbReference>
<dbReference type="Proteomes" id="UP000267096">
    <property type="component" value="Unassembled WGS sequence"/>
</dbReference>
<dbReference type="EMBL" id="UYRR01037604">
    <property type="protein sequence ID" value="VDK70920.1"/>
    <property type="molecule type" value="Genomic_DNA"/>
</dbReference>
<proteinExistence type="predicted"/>
<sequence length="253" mass="28607">MLASSCEISKIRDGDLIFFMRYSALNGNEFENAVCSVGHTPNVFHVGMFCANRQSIVHTVPADGVICEPIDDTVRRIDADHVDVFTVRNVSDTIAENASEWAMSRVGCKYNDIFSPDSLNSDGQEAYYCCELMIKAYGKCGIKDLCPEHQLNFADSKGVILPFWIEYYKVRNSLIPQGQKGSHPSKLITSKHLTRRFSKTFQRTMMKRFVVPQLLDQTLHFINGSRIAAAQTARTFDVIQPRSGSFVFYSLFF</sequence>
<keyword evidence="2" id="KW-1185">Reference proteome</keyword>
<dbReference type="SUPFAM" id="SSF54001">
    <property type="entry name" value="Cysteine proteinases"/>
    <property type="match status" value="1"/>
</dbReference>
<gene>
    <name evidence="1" type="ORF">ASIM_LOCUS19622</name>
</gene>
<protein>
    <submittedName>
        <fullName evidence="3">LRAT domain-containing protein</fullName>
    </submittedName>
</protein>
<reference evidence="3" key="1">
    <citation type="submission" date="2017-02" db="UniProtKB">
        <authorList>
            <consortium name="WormBaseParasite"/>
        </authorList>
    </citation>
    <scope>IDENTIFICATION</scope>
</reference>
<accession>A0A0M3KGX4</accession>
<dbReference type="AlphaFoldDB" id="A0A0M3KGX4"/>
<organism evidence="3">
    <name type="scientific">Anisakis simplex</name>
    <name type="common">Herring worm</name>
    <dbReference type="NCBI Taxonomy" id="6269"/>
    <lineage>
        <taxon>Eukaryota</taxon>
        <taxon>Metazoa</taxon>
        <taxon>Ecdysozoa</taxon>
        <taxon>Nematoda</taxon>
        <taxon>Chromadorea</taxon>
        <taxon>Rhabditida</taxon>
        <taxon>Spirurina</taxon>
        <taxon>Ascaridomorpha</taxon>
        <taxon>Ascaridoidea</taxon>
        <taxon>Anisakidae</taxon>
        <taxon>Anisakis</taxon>
        <taxon>Anisakis simplex complex</taxon>
    </lineage>
</organism>
<dbReference type="WBParaSite" id="ASIM_0002023801-mRNA-1">
    <property type="protein sequence ID" value="ASIM_0002023801-mRNA-1"/>
    <property type="gene ID" value="ASIM_0002023801"/>
</dbReference>